<evidence type="ECO:0000256" key="1">
    <source>
        <dbReference type="SAM" id="Coils"/>
    </source>
</evidence>
<reference evidence="2 3" key="1">
    <citation type="submission" date="2014-06" db="EMBL/GenBank/DDBJ databases">
        <title>Evolutionary Origins and Diversification of the Mycorrhizal Mutualists.</title>
        <authorList>
            <consortium name="DOE Joint Genome Institute"/>
            <consortium name="Mycorrhizal Genomics Consortium"/>
            <person name="Kohler A."/>
            <person name="Kuo A."/>
            <person name="Nagy L.G."/>
            <person name="Floudas D."/>
            <person name="Copeland A."/>
            <person name="Barry K.W."/>
            <person name="Cichocki N."/>
            <person name="Veneault-Fourrey C."/>
            <person name="LaButti K."/>
            <person name="Lindquist E.A."/>
            <person name="Lipzen A."/>
            <person name="Lundell T."/>
            <person name="Morin E."/>
            <person name="Murat C."/>
            <person name="Riley R."/>
            <person name="Ohm R."/>
            <person name="Sun H."/>
            <person name="Tunlid A."/>
            <person name="Henrissat B."/>
            <person name="Grigoriev I.V."/>
            <person name="Hibbett D.S."/>
            <person name="Martin F."/>
        </authorList>
    </citation>
    <scope>NUCLEOTIDE SEQUENCE [LARGE SCALE GENOMIC DNA]</scope>
    <source>
        <strain evidence="2 3">FD-325 SS-3</strain>
    </source>
</reference>
<evidence type="ECO:0000313" key="3">
    <source>
        <dbReference type="Proteomes" id="UP000053263"/>
    </source>
</evidence>
<dbReference type="OrthoDB" id="3256901at2759"/>
<evidence type="ECO:0000313" key="2">
    <source>
        <dbReference type="EMBL" id="KII84211.1"/>
    </source>
</evidence>
<protein>
    <submittedName>
        <fullName evidence="2">Unplaced genomic scaffold PLICRscaffold_19, whole genome shotgun sequence</fullName>
    </submittedName>
</protein>
<sequence length="479" mass="52369">MFVLCPTPIELQYISNMATTSTRIPKATSNSKDIARHDSPLDLQTVHAALAALGAPPMTPSEFERLYKGPLAHLLSAWVEQVRGRQATAAARCQIHGVLQGEKRQAVDSPSRVEAQKAAARLAGAKHSLDALQRKLGERQDALDAAHAEAARLQAELEHKQRVGLLLSVLEAKETLRTRRFEEMARLMDDLRKAAAGDAEKELPVLETQQDKASEAMEIPRPSHTRDALATLHALHVSQTTNADAERQLRASIARATNFPECDPHVESLLRECTDLAQRRASRAPPPPPDLEGLEQSIRVKEDTLQRLSDASIAYGFLCDHLIRSVATFNKTTASDLRTSLEDVGDAKGHVEILQWLVTHAPSLEADTSFEQDVKKAFNIHGEAAWGNIIGRVQDTVRETHAQRSFLADASLGAPRAPATDLTPLVQSQVETSHRTHDAAAQLLQRKVEKANVAETLVRDVEEVLAEAGALAGAGLERR</sequence>
<name>A0A0C9SKR8_PLICR</name>
<keyword evidence="3" id="KW-1185">Reference proteome</keyword>
<keyword evidence="1" id="KW-0175">Coiled coil</keyword>
<proteinExistence type="predicted"/>
<dbReference type="AlphaFoldDB" id="A0A0C9SKR8"/>
<gene>
    <name evidence="2" type="ORF">PLICRDRAFT_374979</name>
</gene>
<accession>A0A0C9SKR8</accession>
<feature type="coiled-coil region" evidence="1">
    <location>
        <begin position="115"/>
        <end position="163"/>
    </location>
</feature>
<dbReference type="Proteomes" id="UP000053263">
    <property type="component" value="Unassembled WGS sequence"/>
</dbReference>
<organism evidence="2 3">
    <name type="scientific">Plicaturopsis crispa FD-325 SS-3</name>
    <dbReference type="NCBI Taxonomy" id="944288"/>
    <lineage>
        <taxon>Eukaryota</taxon>
        <taxon>Fungi</taxon>
        <taxon>Dikarya</taxon>
        <taxon>Basidiomycota</taxon>
        <taxon>Agaricomycotina</taxon>
        <taxon>Agaricomycetes</taxon>
        <taxon>Agaricomycetidae</taxon>
        <taxon>Amylocorticiales</taxon>
        <taxon>Amylocorticiaceae</taxon>
        <taxon>Plicatura</taxon>
        <taxon>Plicaturopsis crispa</taxon>
    </lineage>
</organism>
<dbReference type="EMBL" id="KN832572">
    <property type="protein sequence ID" value="KII84211.1"/>
    <property type="molecule type" value="Genomic_DNA"/>
</dbReference>
<dbReference type="HOGENOM" id="CLU_569999_0_0_1"/>